<gene>
    <name evidence="5" type="ORF">DSM101010T_18190</name>
</gene>
<evidence type="ECO:0000256" key="1">
    <source>
        <dbReference type="ARBA" id="ARBA00008791"/>
    </source>
</evidence>
<dbReference type="SUPFAM" id="SSF52402">
    <property type="entry name" value="Adenine nucleotide alpha hydrolases-like"/>
    <property type="match status" value="1"/>
</dbReference>
<feature type="domain" description="UspA" evidence="4">
    <location>
        <begin position="5"/>
        <end position="157"/>
    </location>
</feature>
<evidence type="ECO:0000256" key="2">
    <source>
        <dbReference type="ARBA" id="ARBA00022741"/>
    </source>
</evidence>
<sequence>MLPTIKKVLYATDLSSAATHAFGFALSVAEKHGAELTVLHVVPELPQEYGLAAGFDFTPDFDKEMWEAFKKSRAEGAKKELEKQVREACLKFGASPVGPDHLIVRNGRAVEEIVDEARRVDLVVMGTQGHGRIGGLLMGSVAQGVLAKCETPVMVVRVGS</sequence>
<dbReference type="InterPro" id="IPR006016">
    <property type="entry name" value="UspA"/>
</dbReference>
<accession>A0A7J0BK68</accession>
<protein>
    <recommendedName>
        <fullName evidence="4">UspA domain-containing protein</fullName>
    </recommendedName>
</protein>
<evidence type="ECO:0000259" key="4">
    <source>
        <dbReference type="Pfam" id="PF00582"/>
    </source>
</evidence>
<dbReference type="PANTHER" id="PTHR46268">
    <property type="entry name" value="STRESS RESPONSE PROTEIN NHAX"/>
    <property type="match status" value="1"/>
</dbReference>
<organism evidence="5 6">
    <name type="scientific">Desulfovibrio subterraneus</name>
    <dbReference type="NCBI Taxonomy" id="2718620"/>
    <lineage>
        <taxon>Bacteria</taxon>
        <taxon>Pseudomonadati</taxon>
        <taxon>Thermodesulfobacteriota</taxon>
        <taxon>Desulfovibrionia</taxon>
        <taxon>Desulfovibrionales</taxon>
        <taxon>Desulfovibrionaceae</taxon>
        <taxon>Desulfovibrio</taxon>
    </lineage>
</organism>
<keyword evidence="3" id="KW-0067">ATP-binding</keyword>
<proteinExistence type="inferred from homology"/>
<keyword evidence="2" id="KW-0547">Nucleotide-binding</keyword>
<keyword evidence="6" id="KW-1185">Reference proteome</keyword>
<dbReference type="EMBL" id="BLVO01000013">
    <property type="protein sequence ID" value="GFM33454.1"/>
    <property type="molecule type" value="Genomic_DNA"/>
</dbReference>
<dbReference type="Proteomes" id="UP000503840">
    <property type="component" value="Unassembled WGS sequence"/>
</dbReference>
<dbReference type="InterPro" id="IPR006015">
    <property type="entry name" value="Universal_stress_UspA"/>
</dbReference>
<dbReference type="GO" id="GO:0005524">
    <property type="term" value="F:ATP binding"/>
    <property type="evidence" value="ECO:0007669"/>
    <property type="project" value="UniProtKB-KW"/>
</dbReference>
<evidence type="ECO:0000313" key="5">
    <source>
        <dbReference type="EMBL" id="GFM33454.1"/>
    </source>
</evidence>
<dbReference type="AlphaFoldDB" id="A0A7J0BK68"/>
<evidence type="ECO:0000313" key="6">
    <source>
        <dbReference type="Proteomes" id="UP000503840"/>
    </source>
</evidence>
<evidence type="ECO:0000256" key="3">
    <source>
        <dbReference type="ARBA" id="ARBA00022840"/>
    </source>
</evidence>
<comment type="similarity">
    <text evidence="1">Belongs to the universal stress protein A family.</text>
</comment>
<dbReference type="Pfam" id="PF00582">
    <property type="entry name" value="Usp"/>
    <property type="match status" value="1"/>
</dbReference>
<comment type="caution">
    <text evidence="5">The sequence shown here is derived from an EMBL/GenBank/DDBJ whole genome shotgun (WGS) entry which is preliminary data.</text>
</comment>
<dbReference type="PANTHER" id="PTHR46268:SF27">
    <property type="entry name" value="UNIVERSAL STRESS PROTEIN RV2623"/>
    <property type="match status" value="1"/>
</dbReference>
<dbReference type="Gene3D" id="3.40.50.620">
    <property type="entry name" value="HUPs"/>
    <property type="match status" value="1"/>
</dbReference>
<name>A0A7J0BK68_9BACT</name>
<reference evidence="5 6" key="1">
    <citation type="submission" date="2020-05" db="EMBL/GenBank/DDBJ databases">
        <title>Draft genome sequence of Desulfovibrio sp. strain HN2T.</title>
        <authorList>
            <person name="Ueno A."/>
            <person name="Tamazawa S."/>
            <person name="Tamamura S."/>
            <person name="Murakami T."/>
            <person name="Kiyama T."/>
            <person name="Inomata H."/>
            <person name="Amano Y."/>
            <person name="Miyakawa K."/>
            <person name="Tamaki H."/>
            <person name="Naganuma T."/>
            <person name="Kaneko K."/>
        </authorList>
    </citation>
    <scope>NUCLEOTIDE SEQUENCE [LARGE SCALE GENOMIC DNA]</scope>
    <source>
        <strain evidence="5 6">HN2</strain>
    </source>
</reference>
<dbReference type="RefSeq" id="WP_174405116.1">
    <property type="nucleotide sequence ID" value="NZ_BLVO01000013.1"/>
</dbReference>
<dbReference type="InterPro" id="IPR014729">
    <property type="entry name" value="Rossmann-like_a/b/a_fold"/>
</dbReference>
<dbReference type="CDD" id="cd00293">
    <property type="entry name" value="USP-like"/>
    <property type="match status" value="1"/>
</dbReference>
<dbReference type="PRINTS" id="PR01438">
    <property type="entry name" value="UNVRSLSTRESS"/>
</dbReference>